<dbReference type="PANTHER" id="PTHR43591">
    <property type="entry name" value="METHYLTRANSFERASE"/>
    <property type="match status" value="1"/>
</dbReference>
<dbReference type="SUPFAM" id="SSF53335">
    <property type="entry name" value="S-adenosyl-L-methionine-dependent methyltransferases"/>
    <property type="match status" value="1"/>
</dbReference>
<dbReference type="PANTHER" id="PTHR43591:SF24">
    <property type="entry name" value="2-METHOXY-6-POLYPRENYL-1,4-BENZOQUINOL METHYLASE, MITOCHONDRIAL"/>
    <property type="match status" value="1"/>
</dbReference>
<proteinExistence type="predicted"/>
<dbReference type="Proteomes" id="UP000501705">
    <property type="component" value="Chromosome"/>
</dbReference>
<dbReference type="CDD" id="cd02440">
    <property type="entry name" value="AdoMet_MTases"/>
    <property type="match status" value="1"/>
</dbReference>
<evidence type="ECO:0000259" key="1">
    <source>
        <dbReference type="Pfam" id="PF08241"/>
    </source>
</evidence>
<dbReference type="GO" id="GO:0008757">
    <property type="term" value="F:S-adenosylmethionine-dependent methyltransferase activity"/>
    <property type="evidence" value="ECO:0007669"/>
    <property type="project" value="InterPro"/>
</dbReference>
<name>A0A6G9XR94_NOCBR</name>
<gene>
    <name evidence="2" type="ORF">F5X71_14830</name>
</gene>
<feature type="domain" description="Methyltransferase type 11" evidence="1">
    <location>
        <begin position="57"/>
        <end position="148"/>
    </location>
</feature>
<reference evidence="2 3" key="1">
    <citation type="journal article" date="2019" name="ACS Chem. Biol.">
        <title>Identification and Mobilization of a Cryptic Antibiotic Biosynthesis Gene Locus from a Human-Pathogenic Nocardia Isolate.</title>
        <authorList>
            <person name="Herisse M."/>
            <person name="Ishida K."/>
            <person name="Porter J.L."/>
            <person name="Howden B."/>
            <person name="Hertweck C."/>
            <person name="Stinear T.P."/>
            <person name="Pidot S.J."/>
        </authorList>
    </citation>
    <scope>NUCLEOTIDE SEQUENCE [LARGE SCALE GENOMIC DNA]</scope>
    <source>
        <strain evidence="2 3">AUSMDU00024985</strain>
    </source>
</reference>
<evidence type="ECO:0000313" key="3">
    <source>
        <dbReference type="Proteomes" id="UP000501705"/>
    </source>
</evidence>
<keyword evidence="2" id="KW-0808">Transferase</keyword>
<keyword evidence="2" id="KW-0489">Methyltransferase</keyword>
<dbReference type="RefSeq" id="WP_167462493.1">
    <property type="nucleotide sequence ID" value="NZ_CP046171.1"/>
</dbReference>
<dbReference type="EMBL" id="CP046171">
    <property type="protein sequence ID" value="QIS03425.1"/>
    <property type="molecule type" value="Genomic_DNA"/>
</dbReference>
<sequence length="214" mass="23305">MSATTPPARAYHRLVTSGWDRLAAIYNNPLAQRLAYRPPQDEIIARLRRTGARRIADVGCGTGILATRVQQELHPEVVYGCDASPGMLRQAKARCAQVNWVNRRAEDLGLPAASVDAVVSTHAFHFFDQPGALAEFHRILTPGGLLAIVVINPRSRFAPLLQPTAVQGVAYFPPPAEMRALVEAAGFDVVEQRPVRRPLPPALIPDLLTVARNG</sequence>
<dbReference type="InterPro" id="IPR013216">
    <property type="entry name" value="Methyltransf_11"/>
</dbReference>
<organism evidence="2 3">
    <name type="scientific">Nocardia brasiliensis</name>
    <dbReference type="NCBI Taxonomy" id="37326"/>
    <lineage>
        <taxon>Bacteria</taxon>
        <taxon>Bacillati</taxon>
        <taxon>Actinomycetota</taxon>
        <taxon>Actinomycetes</taxon>
        <taxon>Mycobacteriales</taxon>
        <taxon>Nocardiaceae</taxon>
        <taxon>Nocardia</taxon>
    </lineage>
</organism>
<dbReference type="InterPro" id="IPR029063">
    <property type="entry name" value="SAM-dependent_MTases_sf"/>
</dbReference>
<protein>
    <submittedName>
        <fullName evidence="2">Methyltransferase domain-containing protein</fullName>
    </submittedName>
</protein>
<dbReference type="AlphaFoldDB" id="A0A6G9XR94"/>
<dbReference type="GO" id="GO:0032259">
    <property type="term" value="P:methylation"/>
    <property type="evidence" value="ECO:0007669"/>
    <property type="project" value="UniProtKB-KW"/>
</dbReference>
<evidence type="ECO:0000313" key="2">
    <source>
        <dbReference type="EMBL" id="QIS03425.1"/>
    </source>
</evidence>
<dbReference type="Pfam" id="PF08241">
    <property type="entry name" value="Methyltransf_11"/>
    <property type="match status" value="1"/>
</dbReference>
<dbReference type="Gene3D" id="3.40.50.150">
    <property type="entry name" value="Vaccinia Virus protein VP39"/>
    <property type="match status" value="1"/>
</dbReference>
<accession>A0A6G9XR94</accession>